<comment type="caution">
    <text evidence="2">The sequence shown here is derived from an EMBL/GenBank/DDBJ whole genome shotgun (WGS) entry which is preliminary data.</text>
</comment>
<proteinExistence type="predicted"/>
<evidence type="ECO:0000256" key="1">
    <source>
        <dbReference type="SAM" id="MobiDB-lite"/>
    </source>
</evidence>
<dbReference type="Proteomes" id="UP001151760">
    <property type="component" value="Unassembled WGS sequence"/>
</dbReference>
<organism evidence="2 3">
    <name type="scientific">Tanacetum coccineum</name>
    <dbReference type="NCBI Taxonomy" id="301880"/>
    <lineage>
        <taxon>Eukaryota</taxon>
        <taxon>Viridiplantae</taxon>
        <taxon>Streptophyta</taxon>
        <taxon>Embryophyta</taxon>
        <taxon>Tracheophyta</taxon>
        <taxon>Spermatophyta</taxon>
        <taxon>Magnoliopsida</taxon>
        <taxon>eudicotyledons</taxon>
        <taxon>Gunneridae</taxon>
        <taxon>Pentapetalae</taxon>
        <taxon>asterids</taxon>
        <taxon>campanulids</taxon>
        <taxon>Asterales</taxon>
        <taxon>Asteraceae</taxon>
        <taxon>Asteroideae</taxon>
        <taxon>Anthemideae</taxon>
        <taxon>Anthemidinae</taxon>
        <taxon>Tanacetum</taxon>
    </lineage>
</organism>
<feature type="region of interest" description="Disordered" evidence="1">
    <location>
        <begin position="1"/>
        <end position="42"/>
    </location>
</feature>
<dbReference type="EMBL" id="BQNB010012081">
    <property type="protein sequence ID" value="GJS98929.1"/>
    <property type="molecule type" value="Genomic_DNA"/>
</dbReference>
<reference evidence="2" key="1">
    <citation type="journal article" date="2022" name="Int. J. Mol. Sci.">
        <title>Draft Genome of Tanacetum Coccineum: Genomic Comparison of Closely Related Tanacetum-Family Plants.</title>
        <authorList>
            <person name="Yamashiro T."/>
            <person name="Shiraishi A."/>
            <person name="Nakayama K."/>
            <person name="Satake H."/>
        </authorList>
    </citation>
    <scope>NUCLEOTIDE SEQUENCE</scope>
</reference>
<gene>
    <name evidence="2" type="ORF">Tco_0820099</name>
</gene>
<evidence type="ECO:0000313" key="3">
    <source>
        <dbReference type="Proteomes" id="UP001151760"/>
    </source>
</evidence>
<name>A0ABQ5A8H0_9ASTR</name>
<evidence type="ECO:0000313" key="2">
    <source>
        <dbReference type="EMBL" id="GJS98929.1"/>
    </source>
</evidence>
<accession>A0ABQ5A8H0</accession>
<sequence>MIEADRLLTERLQTREQEELTDEEKQEKAKKQKGNDDREEEEMKKYMEIVQDNKVEINAIPLAIKPPMMVEYKIDKERKMGYFKLIKVDGSSKRYSSMIQMLQGIDREDLETLCELDTAKDHGLSKGQSRL</sequence>
<keyword evidence="3" id="KW-1185">Reference proteome</keyword>
<protein>
    <submittedName>
        <fullName evidence="2">Uncharacterized protein</fullName>
    </submittedName>
</protein>
<reference evidence="2" key="2">
    <citation type="submission" date="2022-01" db="EMBL/GenBank/DDBJ databases">
        <authorList>
            <person name="Yamashiro T."/>
            <person name="Shiraishi A."/>
            <person name="Satake H."/>
            <person name="Nakayama K."/>
        </authorList>
    </citation>
    <scope>NUCLEOTIDE SEQUENCE</scope>
</reference>